<reference evidence="2" key="1">
    <citation type="submission" date="2016-07" db="EMBL/GenBank/DDBJ databases">
        <authorList>
            <person name="Florea S."/>
            <person name="Webb J.S."/>
            <person name="Jaromczyk J."/>
            <person name="Schardl C.L."/>
        </authorList>
    </citation>
    <scope>NUCLEOTIDE SEQUENCE [LARGE SCALE GENOMIC DNA]</scope>
    <source>
        <strain evidence="2">Z6</strain>
    </source>
</reference>
<comment type="caution">
    <text evidence="1">The sequence shown here is derived from an EMBL/GenBank/DDBJ whole genome shotgun (WGS) entry which is preliminary data.</text>
</comment>
<evidence type="ECO:0000313" key="2">
    <source>
        <dbReference type="Proteomes" id="UP000093514"/>
    </source>
</evidence>
<keyword evidence="2" id="KW-1185">Reference proteome</keyword>
<sequence length="186" mass="21418">MNLTLDYKLIERIDRMKRYLILICLMLIITSGVKVEAKGLINIEKTLEFKEGQWLNSYPVEWNYQAEIEYLNNKKTKGLATVLATIPSLGHAYAGDWERGRKFLYAEVIEAIIMMLSFNSDDDFDYKDPSRKEILGIISSIAFVGTKSWELLDAYRAAEITNAKLKHNISLKVHRGELKATADYKF</sequence>
<organism evidence="1 2">
    <name type="scientific">Orenia metallireducens</name>
    <dbReference type="NCBI Taxonomy" id="1413210"/>
    <lineage>
        <taxon>Bacteria</taxon>
        <taxon>Bacillati</taxon>
        <taxon>Bacillota</taxon>
        <taxon>Clostridia</taxon>
        <taxon>Halanaerobiales</taxon>
        <taxon>Halobacteroidaceae</taxon>
        <taxon>Orenia</taxon>
    </lineage>
</organism>
<protein>
    <recommendedName>
        <fullName evidence="3">DUF5683 domain-containing protein</fullName>
    </recommendedName>
</protein>
<evidence type="ECO:0008006" key="3">
    <source>
        <dbReference type="Google" id="ProtNLM"/>
    </source>
</evidence>
<dbReference type="Proteomes" id="UP000093514">
    <property type="component" value="Unassembled WGS sequence"/>
</dbReference>
<proteinExistence type="predicted"/>
<name>A0A1C0ABL5_9FIRM</name>
<dbReference type="AlphaFoldDB" id="A0A1C0ABL5"/>
<accession>A0A1C0ABL5</accession>
<gene>
    <name evidence="1" type="ORF">U472_04265</name>
</gene>
<evidence type="ECO:0000313" key="1">
    <source>
        <dbReference type="EMBL" id="OCL27772.1"/>
    </source>
</evidence>
<reference evidence="1 2" key="2">
    <citation type="submission" date="2016-08" db="EMBL/GenBank/DDBJ databases">
        <title>Orenia metallireducens sp. nov. strain Z6, a Novel Metal-reducing Firmicute from the Deep Subsurface.</title>
        <authorList>
            <person name="Maxim B.I."/>
            <person name="Kenneth K."/>
            <person name="Flynn T.M."/>
            <person name="Oloughlin E.J."/>
            <person name="Locke R.A."/>
            <person name="Weber J.R."/>
            <person name="Egan S.M."/>
            <person name="Mackie R.I."/>
            <person name="Cann I.K."/>
        </authorList>
    </citation>
    <scope>NUCLEOTIDE SEQUENCE [LARGE SCALE GENOMIC DNA]</scope>
    <source>
        <strain evidence="1 2">Z6</strain>
    </source>
</reference>
<dbReference type="EMBL" id="LWDV01000007">
    <property type="protein sequence ID" value="OCL27772.1"/>
    <property type="molecule type" value="Genomic_DNA"/>
</dbReference>